<keyword evidence="2" id="KW-1185">Reference proteome</keyword>
<proteinExistence type="predicted"/>
<evidence type="ECO:0000313" key="2">
    <source>
        <dbReference type="Proteomes" id="UP000632138"/>
    </source>
</evidence>
<gene>
    <name evidence="1" type="ORF">JIG36_11205</name>
</gene>
<dbReference type="RefSeq" id="WP_236046634.1">
    <property type="nucleotide sequence ID" value="NZ_JAENHP010000003.1"/>
</dbReference>
<dbReference type="EMBL" id="JAENHP010000003">
    <property type="protein sequence ID" value="MBM2616124.1"/>
    <property type="molecule type" value="Genomic_DNA"/>
</dbReference>
<reference evidence="1 2" key="1">
    <citation type="submission" date="2021-01" db="EMBL/GenBank/DDBJ databases">
        <title>Actinoplanes sp. nov. LDG1-06 isolated from lichen.</title>
        <authorList>
            <person name="Saeng-In P."/>
            <person name="Phongsopitanun W."/>
            <person name="Kanchanasin P."/>
            <person name="Yuki M."/>
            <person name="Kudo T."/>
            <person name="Ohkuma M."/>
            <person name="Tanasupawat S."/>
        </authorList>
    </citation>
    <scope>NUCLEOTIDE SEQUENCE [LARGE SCALE GENOMIC DNA]</scope>
    <source>
        <strain evidence="1 2">LDG1-06</strain>
    </source>
</reference>
<organism evidence="1 2">
    <name type="scientific">Paractinoplanes ovalisporus</name>
    <dbReference type="NCBI Taxonomy" id="2810368"/>
    <lineage>
        <taxon>Bacteria</taxon>
        <taxon>Bacillati</taxon>
        <taxon>Actinomycetota</taxon>
        <taxon>Actinomycetes</taxon>
        <taxon>Micromonosporales</taxon>
        <taxon>Micromonosporaceae</taxon>
        <taxon>Paractinoplanes</taxon>
    </lineage>
</organism>
<accession>A0ABS2A8F3</accession>
<comment type="caution">
    <text evidence="1">The sequence shown here is derived from an EMBL/GenBank/DDBJ whole genome shotgun (WGS) entry which is preliminary data.</text>
</comment>
<name>A0ABS2A8F3_9ACTN</name>
<evidence type="ECO:0000313" key="1">
    <source>
        <dbReference type="EMBL" id="MBM2616124.1"/>
    </source>
</evidence>
<protein>
    <submittedName>
        <fullName evidence="1">Uncharacterized protein</fullName>
    </submittedName>
</protein>
<dbReference type="Proteomes" id="UP000632138">
    <property type="component" value="Unassembled WGS sequence"/>
</dbReference>
<sequence length="167" mass="17965">MAEVIRDRNGVDDDRAAIERLAAELGAADVRVTAEVSDMLPDAAGDVLVAVLSPNSVKTPLLDDLPDPLPGTPRGRHRAGRHRVLRGPVGGQPPVEVTAGVDGLLRRLQQAAARVDSAAPQMVFNQEKKVILFLTTSHLREMLDIKDRGGDPSVFILDAVDSFLIQH</sequence>